<dbReference type="RefSeq" id="WP_215505481.1">
    <property type="nucleotide sequence ID" value="NZ_CP076363.1"/>
</dbReference>
<proteinExistence type="predicted"/>
<dbReference type="EMBL" id="CP076363">
    <property type="protein sequence ID" value="QWK92754.1"/>
    <property type="molecule type" value="Genomic_DNA"/>
</dbReference>
<keyword evidence="3" id="KW-1185">Reference proteome</keyword>
<dbReference type="AlphaFoldDB" id="A0A975PAH4"/>
<dbReference type="InterPro" id="IPR024983">
    <property type="entry name" value="CHAT_dom"/>
</dbReference>
<reference evidence="2" key="1">
    <citation type="submission" date="2021-06" db="EMBL/GenBank/DDBJ databases">
        <authorList>
            <person name="Lee C.-S."/>
            <person name="Jin L."/>
        </authorList>
    </citation>
    <scope>NUCLEOTIDE SEQUENCE</scope>
    <source>
        <strain evidence="2">Con5</strain>
        <plasmid evidence="2">p2</plasmid>
    </source>
</reference>
<protein>
    <submittedName>
        <fullName evidence="2">CHAT domain-containing protein</fullName>
    </submittedName>
</protein>
<gene>
    <name evidence="2" type="ORF">KM031_19110</name>
</gene>
<name>A0A975PAH4_9RHOB</name>
<evidence type="ECO:0000259" key="1">
    <source>
        <dbReference type="Pfam" id="PF12770"/>
    </source>
</evidence>
<organism evidence="2 3">
    <name type="scientific">Gemmobacter fulvus</name>
    <dbReference type="NCBI Taxonomy" id="2840474"/>
    <lineage>
        <taxon>Bacteria</taxon>
        <taxon>Pseudomonadati</taxon>
        <taxon>Pseudomonadota</taxon>
        <taxon>Alphaproteobacteria</taxon>
        <taxon>Rhodobacterales</taxon>
        <taxon>Paracoccaceae</taxon>
        <taxon>Gemmobacter</taxon>
    </lineage>
</organism>
<evidence type="ECO:0000313" key="2">
    <source>
        <dbReference type="EMBL" id="QWK92754.1"/>
    </source>
</evidence>
<accession>A0A975PAH4</accession>
<feature type="domain" description="CHAT" evidence="1">
    <location>
        <begin position="113"/>
        <end position="349"/>
    </location>
</feature>
<keyword evidence="2" id="KW-0614">Plasmid</keyword>
<dbReference type="KEGG" id="gfu:KM031_19110"/>
<dbReference type="Pfam" id="PF12770">
    <property type="entry name" value="CHAT"/>
    <property type="match status" value="1"/>
</dbReference>
<sequence length="452" mass="47579">MSGVLVTIRGTADASGALRHDFTVQSFAGTLPERLDAVLVESPDDPPFAALRQMASDPMQDTECLTAAGGALLHRLRQHGNGAQALDGSFQAPAGSAEREVRLHIPLILDQPHNLPWELLWDAGKGFLDLSQGLPVLRVIRVPETATRPTGRLGPEGLSVVAVLAARGIDALCEYTALVAALRGYGHPWRLRVYSPDDSVATAITAAADGRITHHQVPTTAAALLREVSQAQPQIVHLFCHGIAHPGGGAVLEVATLLSAAGGAALELSSVDLCSHLPATAWLVTLNACSSAGAPEGSRSVAAELVSAGVPFVVGMREPAEARILHSFTRGFLSDVVARIGTVLAHSNAQELRLVGSMRAGREAIRQHFAQVGVDVTARVKDWSLPVFFTRPDPFFLTPGDPGDPLKLAELQTQRQVLAEFLATQAATLEAGAIGAIAQRIAALDRQIGDLS</sequence>
<dbReference type="Proteomes" id="UP000679352">
    <property type="component" value="Plasmid p2"/>
</dbReference>
<geneLocation type="plasmid" evidence="2 3">
    <name>p2</name>
</geneLocation>
<evidence type="ECO:0000313" key="3">
    <source>
        <dbReference type="Proteomes" id="UP000679352"/>
    </source>
</evidence>